<name>A0A0P0G0R3_9BACE</name>
<dbReference type="AlphaFoldDB" id="A0A0P0G0R3"/>
<protein>
    <submittedName>
        <fullName evidence="2">Lipoprotein chaperone</fullName>
    </submittedName>
</protein>
<keyword evidence="1" id="KW-0732">Signal</keyword>
<dbReference type="PANTHER" id="PTHR35869:SF1">
    <property type="entry name" value="OUTER-MEMBRANE LIPOPROTEIN CARRIER PROTEIN"/>
    <property type="match status" value="1"/>
</dbReference>
<dbReference type="RefSeq" id="WP_029427254.1">
    <property type="nucleotide sequence ID" value="NZ_CP012801.1"/>
</dbReference>
<organism evidence="2 3">
    <name type="scientific">Bacteroides cellulosilyticus</name>
    <dbReference type="NCBI Taxonomy" id="246787"/>
    <lineage>
        <taxon>Bacteria</taxon>
        <taxon>Pseudomonadati</taxon>
        <taxon>Bacteroidota</taxon>
        <taxon>Bacteroidia</taxon>
        <taxon>Bacteroidales</taxon>
        <taxon>Bacteroidaceae</taxon>
        <taxon>Bacteroides</taxon>
    </lineage>
</organism>
<evidence type="ECO:0000313" key="3">
    <source>
        <dbReference type="Proteomes" id="UP000061809"/>
    </source>
</evidence>
<reference evidence="2 3" key="1">
    <citation type="journal article" date="2015" name="Science">
        <title>Genetic determinants of in vivo fitness and diet responsiveness in multiple human gut Bacteroides.</title>
        <authorList>
            <person name="Wu M."/>
            <person name="McNulty N.P."/>
            <person name="Rodionov D.A."/>
            <person name="Khoroshkin M.S."/>
            <person name="Griffin N.W."/>
            <person name="Cheng J."/>
            <person name="Latreille P."/>
            <person name="Kerstetter R.A."/>
            <person name="Terrapon N."/>
            <person name="Henrissat B."/>
            <person name="Osterman A.L."/>
            <person name="Gordon J.I."/>
        </authorList>
    </citation>
    <scope>NUCLEOTIDE SEQUENCE [LARGE SCALE GENOMIC DNA]</scope>
    <source>
        <strain evidence="2 3">WH2</strain>
    </source>
</reference>
<dbReference type="Gene3D" id="2.50.20.10">
    <property type="entry name" value="Lipoprotein localisation LolA/LolB/LppX"/>
    <property type="match status" value="1"/>
</dbReference>
<dbReference type="Pfam" id="PF03548">
    <property type="entry name" value="LolA"/>
    <property type="match status" value="1"/>
</dbReference>
<dbReference type="PATRIC" id="fig|246787.4.peg.4042"/>
<proteinExistence type="predicted"/>
<dbReference type="SUPFAM" id="SSF89392">
    <property type="entry name" value="Prokaryotic lipoproteins and lipoprotein localization factors"/>
    <property type="match status" value="1"/>
</dbReference>
<keyword evidence="2" id="KW-0449">Lipoprotein</keyword>
<dbReference type="Proteomes" id="UP000061809">
    <property type="component" value="Chromosome"/>
</dbReference>
<sequence>MRTILIILSIILGISYTHAQTMKKLIHIQDFENRLAKEAQTMQSIESDFTQVKYLDILDEKVASKGKFYYQKSGKIRMEYAQPVNYLIVINDSRLKIISDGKKSVMSLTANKMMNQMQDMLTACMIGDLSKMSSDYKLEYFENDSYYIVKIKPVNKAIQAYISEIEIYLDKKDMSVYKLRLSETATNYTEYEFYNKRFNALKDETKFSIR</sequence>
<dbReference type="InterPro" id="IPR029046">
    <property type="entry name" value="LolA/LolB/LppX"/>
</dbReference>
<accession>A0A0P0G0R3</accession>
<dbReference type="EMBL" id="CP012801">
    <property type="protein sequence ID" value="ALJ61127.1"/>
    <property type="molecule type" value="Genomic_DNA"/>
</dbReference>
<evidence type="ECO:0000256" key="1">
    <source>
        <dbReference type="ARBA" id="ARBA00022729"/>
    </source>
</evidence>
<gene>
    <name evidence="2" type="ORF">BcellWH2_03906</name>
</gene>
<dbReference type="CDD" id="cd16325">
    <property type="entry name" value="LolA"/>
    <property type="match status" value="1"/>
</dbReference>
<dbReference type="KEGG" id="bcel:BcellWH2_03906"/>
<dbReference type="PANTHER" id="PTHR35869">
    <property type="entry name" value="OUTER-MEMBRANE LIPOPROTEIN CARRIER PROTEIN"/>
    <property type="match status" value="1"/>
</dbReference>
<evidence type="ECO:0000313" key="2">
    <source>
        <dbReference type="EMBL" id="ALJ61127.1"/>
    </source>
</evidence>
<dbReference type="InterPro" id="IPR004564">
    <property type="entry name" value="OM_lipoprot_carrier_LolA-like"/>
</dbReference>